<name>A0A4Q8K2Z7_9ARAC</name>
<accession>A0A4Q8K2Z7</accession>
<evidence type="ECO:0000256" key="4">
    <source>
        <dbReference type="ARBA" id="ARBA00023157"/>
    </source>
</evidence>
<evidence type="ECO:0000313" key="6">
    <source>
        <dbReference type="EMBL" id="SNX32862.1"/>
    </source>
</evidence>
<proteinExistence type="predicted"/>
<protein>
    <submittedName>
        <fullName evidence="6">U20-Sparatoxin-Hju1b_1</fullName>
    </submittedName>
</protein>
<keyword evidence="2" id="KW-0964">Secreted</keyword>
<dbReference type="AlphaFoldDB" id="A0A4Q8K2Z7"/>
<feature type="chain" id="PRO_5020712367" evidence="5">
    <location>
        <begin position="21"/>
        <end position="81"/>
    </location>
</feature>
<dbReference type="SUPFAM" id="SSF57059">
    <property type="entry name" value="omega toxin-like"/>
    <property type="match status" value="1"/>
</dbReference>
<keyword evidence="3" id="KW-0800">Toxin</keyword>
<dbReference type="EMBL" id="HAHI01000023">
    <property type="protein sequence ID" value="SNX32862.1"/>
    <property type="molecule type" value="Transcribed_RNA"/>
</dbReference>
<evidence type="ECO:0000256" key="2">
    <source>
        <dbReference type="ARBA" id="ARBA00022525"/>
    </source>
</evidence>
<reference evidence="6" key="2">
    <citation type="submission" date="2019-05" db="EMBL/GenBank/DDBJ databases">
        <title>Unravelling the molecular evolution of spider venoms.</title>
        <authorList>
            <person name="Pineda S."/>
        </authorList>
    </citation>
    <scope>NUCLEOTIDE SEQUENCE</scope>
</reference>
<dbReference type="InterPro" id="IPR011696">
    <property type="entry name" value="Huwentoxin-1"/>
</dbReference>
<dbReference type="GO" id="GO:0008200">
    <property type="term" value="F:ion channel inhibitor activity"/>
    <property type="evidence" value="ECO:0007669"/>
    <property type="project" value="InterPro"/>
</dbReference>
<feature type="signal peptide" evidence="5">
    <location>
        <begin position="1"/>
        <end position="20"/>
    </location>
</feature>
<dbReference type="GO" id="GO:0005576">
    <property type="term" value="C:extracellular region"/>
    <property type="evidence" value="ECO:0007669"/>
    <property type="project" value="UniProtKB-SubCell"/>
</dbReference>
<dbReference type="Pfam" id="PF07740">
    <property type="entry name" value="Toxin_12"/>
    <property type="match status" value="1"/>
</dbReference>
<sequence>MKTIIAFMLIIVAFSAVALAFDHPVMDLVVARDECGTLFSGCDSNADCCEKLCVQTVVQVQIRLGQNRSRTEVSFTDGMSC</sequence>
<organism evidence="6">
    <name type="scientific">Heteropoda jugulans</name>
    <dbReference type="NCBI Taxonomy" id="1358901"/>
    <lineage>
        <taxon>Eukaryota</taxon>
        <taxon>Metazoa</taxon>
        <taxon>Ecdysozoa</taxon>
        <taxon>Arthropoda</taxon>
        <taxon>Chelicerata</taxon>
        <taxon>Arachnida</taxon>
        <taxon>Araneae</taxon>
        <taxon>Araneomorphae</taxon>
        <taxon>Entelegynae</taxon>
        <taxon>Dionycha</taxon>
        <taxon>Sparassidae</taxon>
        <taxon>Heteropoda</taxon>
    </lineage>
</organism>
<keyword evidence="4" id="KW-1015">Disulfide bond</keyword>
<evidence type="ECO:0000256" key="5">
    <source>
        <dbReference type="SAM" id="SignalP"/>
    </source>
</evidence>
<evidence type="ECO:0000256" key="3">
    <source>
        <dbReference type="ARBA" id="ARBA00022699"/>
    </source>
</evidence>
<keyword evidence="3" id="KW-0528">Neurotoxin</keyword>
<reference evidence="6" key="1">
    <citation type="submission" date="2017-05" db="EMBL/GenBank/DDBJ databases">
        <authorList>
            <person name="QRISCLOUD D."/>
        </authorList>
    </citation>
    <scope>NUCLEOTIDE SEQUENCE</scope>
</reference>
<evidence type="ECO:0000256" key="1">
    <source>
        <dbReference type="ARBA" id="ARBA00004613"/>
    </source>
</evidence>
<keyword evidence="5" id="KW-0732">Signal</keyword>
<comment type="subcellular location">
    <subcellularLocation>
        <location evidence="1">Secreted</location>
    </subcellularLocation>
</comment>